<comment type="caution">
    <text evidence="7">The sequence shown here is derived from an EMBL/GenBank/DDBJ whole genome shotgun (WGS) entry which is preliminary data.</text>
</comment>
<protein>
    <recommendedName>
        <fullName evidence="3">Cofilin</fullName>
    </recommendedName>
    <alternativeName>
        <fullName evidence="5">Actin-depolymerizing factor 1</fullName>
    </alternativeName>
</protein>
<evidence type="ECO:0000256" key="5">
    <source>
        <dbReference type="ARBA" id="ARBA00032427"/>
    </source>
</evidence>
<evidence type="ECO:0000256" key="4">
    <source>
        <dbReference type="ARBA" id="ARBA00023203"/>
    </source>
</evidence>
<dbReference type="SMART" id="SM00102">
    <property type="entry name" value="ADF"/>
    <property type="match status" value="1"/>
</dbReference>
<comment type="similarity">
    <text evidence="2">Belongs to the actin-binding proteins ADF family.</text>
</comment>
<keyword evidence="8" id="KW-1185">Reference proteome</keyword>
<dbReference type="CDD" id="cd11286">
    <property type="entry name" value="ADF_cofilin_like"/>
    <property type="match status" value="1"/>
</dbReference>
<name>A0A1C7NE41_9FUNG</name>
<dbReference type="OrthoDB" id="10249245at2759"/>
<accession>A0A1C7NE41</accession>
<proteinExistence type="inferred from homology"/>
<organism evidence="7 8">
    <name type="scientific">Choanephora cucurbitarum</name>
    <dbReference type="NCBI Taxonomy" id="101091"/>
    <lineage>
        <taxon>Eukaryota</taxon>
        <taxon>Fungi</taxon>
        <taxon>Fungi incertae sedis</taxon>
        <taxon>Mucoromycota</taxon>
        <taxon>Mucoromycotina</taxon>
        <taxon>Mucoromycetes</taxon>
        <taxon>Mucorales</taxon>
        <taxon>Mucorineae</taxon>
        <taxon>Choanephoraceae</taxon>
        <taxon>Choanephoroideae</taxon>
        <taxon>Choanephora</taxon>
    </lineage>
</organism>
<feature type="domain" description="ADF-H" evidence="6">
    <location>
        <begin position="2"/>
        <end position="135"/>
    </location>
</feature>
<dbReference type="InterPro" id="IPR029006">
    <property type="entry name" value="ADF-H/Gelsolin-like_dom_sf"/>
</dbReference>
<sequence length="138" mass="15753">MSSGVAVNDECIQLYEELKIRKKYKYIIFKLNDTNSEIIVEKSAETADYDDFLAQLPADEPRYAVYDFDYEKGGEGKRSKITFYAWVPDTSKVRHKMVYASSKDALRRNLVGIAIEVQGTDSSEVDYETVLDKANRSA</sequence>
<evidence type="ECO:0000256" key="2">
    <source>
        <dbReference type="ARBA" id="ARBA00006844"/>
    </source>
</evidence>
<evidence type="ECO:0000313" key="7">
    <source>
        <dbReference type="EMBL" id="OBZ87365.1"/>
    </source>
</evidence>
<dbReference type="EMBL" id="LUGH01000227">
    <property type="protein sequence ID" value="OBZ87365.1"/>
    <property type="molecule type" value="Genomic_DNA"/>
</dbReference>
<dbReference type="PROSITE" id="PS51263">
    <property type="entry name" value="ADF_H"/>
    <property type="match status" value="1"/>
</dbReference>
<dbReference type="Pfam" id="PF00241">
    <property type="entry name" value="Cofilin_ADF"/>
    <property type="match status" value="1"/>
</dbReference>
<evidence type="ECO:0000256" key="1">
    <source>
        <dbReference type="ARBA" id="ARBA00004109"/>
    </source>
</evidence>
<dbReference type="STRING" id="101091.A0A1C7NE41"/>
<dbReference type="InterPro" id="IPR017904">
    <property type="entry name" value="ADF/Cofilin"/>
</dbReference>
<evidence type="ECO:0000259" key="6">
    <source>
        <dbReference type="PROSITE" id="PS51263"/>
    </source>
</evidence>
<dbReference type="Gene3D" id="3.40.20.10">
    <property type="entry name" value="Severin"/>
    <property type="match status" value="1"/>
</dbReference>
<dbReference type="GO" id="GO:0016363">
    <property type="term" value="C:nuclear matrix"/>
    <property type="evidence" value="ECO:0007669"/>
    <property type="project" value="UniProtKB-SubCell"/>
</dbReference>
<comment type="subcellular location">
    <subcellularLocation>
        <location evidence="1">Nucleus matrix</location>
    </subcellularLocation>
</comment>
<dbReference type="Proteomes" id="UP000093000">
    <property type="component" value="Unassembled WGS sequence"/>
</dbReference>
<dbReference type="SUPFAM" id="SSF55753">
    <property type="entry name" value="Actin depolymerizing proteins"/>
    <property type="match status" value="1"/>
</dbReference>
<dbReference type="FunCoup" id="A0A1C7NE41">
    <property type="interactions" value="171"/>
</dbReference>
<dbReference type="GO" id="GO:0015629">
    <property type="term" value="C:actin cytoskeleton"/>
    <property type="evidence" value="ECO:0007669"/>
    <property type="project" value="InterPro"/>
</dbReference>
<dbReference type="GO" id="GO:0003779">
    <property type="term" value="F:actin binding"/>
    <property type="evidence" value="ECO:0007669"/>
    <property type="project" value="UniProtKB-KW"/>
</dbReference>
<evidence type="ECO:0000256" key="3">
    <source>
        <dbReference type="ARBA" id="ARBA00015630"/>
    </source>
</evidence>
<dbReference type="AlphaFoldDB" id="A0A1C7NE41"/>
<evidence type="ECO:0000313" key="8">
    <source>
        <dbReference type="Proteomes" id="UP000093000"/>
    </source>
</evidence>
<dbReference type="InParanoid" id="A0A1C7NE41"/>
<keyword evidence="4" id="KW-0009">Actin-binding</keyword>
<dbReference type="PANTHER" id="PTHR11913">
    <property type="entry name" value="COFILIN-RELATED"/>
    <property type="match status" value="1"/>
</dbReference>
<reference evidence="7 8" key="1">
    <citation type="submission" date="2016-03" db="EMBL/GenBank/DDBJ databases">
        <title>Choanephora cucurbitarum.</title>
        <authorList>
            <person name="Min B."/>
            <person name="Park H."/>
            <person name="Park J.-H."/>
            <person name="Shin H.-D."/>
            <person name="Choi I.-G."/>
        </authorList>
    </citation>
    <scope>NUCLEOTIDE SEQUENCE [LARGE SCALE GENOMIC DNA]</scope>
    <source>
        <strain evidence="7 8">KUS-F28377</strain>
    </source>
</reference>
<dbReference type="GO" id="GO:0030042">
    <property type="term" value="P:actin filament depolymerization"/>
    <property type="evidence" value="ECO:0007669"/>
    <property type="project" value="InterPro"/>
</dbReference>
<dbReference type="InterPro" id="IPR002108">
    <property type="entry name" value="ADF-H"/>
</dbReference>
<gene>
    <name evidence="7" type="primary">COF1</name>
    <name evidence="7" type="ORF">A0J61_04585</name>
</gene>